<name>A0AAD6UEX7_9AGAR</name>
<dbReference type="Proteomes" id="UP001222325">
    <property type="component" value="Unassembled WGS sequence"/>
</dbReference>
<reference evidence="1" key="1">
    <citation type="submission" date="2023-03" db="EMBL/GenBank/DDBJ databases">
        <title>Massive genome expansion in bonnet fungi (Mycena s.s.) driven by repeated elements and novel gene families across ecological guilds.</title>
        <authorList>
            <consortium name="Lawrence Berkeley National Laboratory"/>
            <person name="Harder C.B."/>
            <person name="Miyauchi S."/>
            <person name="Viragh M."/>
            <person name="Kuo A."/>
            <person name="Thoen E."/>
            <person name="Andreopoulos B."/>
            <person name="Lu D."/>
            <person name="Skrede I."/>
            <person name="Drula E."/>
            <person name="Henrissat B."/>
            <person name="Morin E."/>
            <person name="Kohler A."/>
            <person name="Barry K."/>
            <person name="LaButti K."/>
            <person name="Morin E."/>
            <person name="Salamov A."/>
            <person name="Lipzen A."/>
            <person name="Mereny Z."/>
            <person name="Hegedus B."/>
            <person name="Baldrian P."/>
            <person name="Stursova M."/>
            <person name="Weitz H."/>
            <person name="Taylor A."/>
            <person name="Grigoriev I.V."/>
            <person name="Nagy L.G."/>
            <person name="Martin F."/>
            <person name="Kauserud H."/>
        </authorList>
    </citation>
    <scope>NUCLEOTIDE SEQUENCE</scope>
    <source>
        <strain evidence="1">CBHHK173m</strain>
    </source>
</reference>
<protein>
    <submittedName>
        <fullName evidence="1">Uncharacterized protein</fullName>
    </submittedName>
</protein>
<accession>A0AAD6UEX7</accession>
<organism evidence="1 2">
    <name type="scientific">Mycena belliarum</name>
    <dbReference type="NCBI Taxonomy" id="1033014"/>
    <lineage>
        <taxon>Eukaryota</taxon>
        <taxon>Fungi</taxon>
        <taxon>Dikarya</taxon>
        <taxon>Basidiomycota</taxon>
        <taxon>Agaricomycotina</taxon>
        <taxon>Agaricomycetes</taxon>
        <taxon>Agaricomycetidae</taxon>
        <taxon>Agaricales</taxon>
        <taxon>Marasmiineae</taxon>
        <taxon>Mycenaceae</taxon>
        <taxon>Mycena</taxon>
    </lineage>
</organism>
<feature type="non-terminal residue" evidence="1">
    <location>
        <position position="1"/>
    </location>
</feature>
<gene>
    <name evidence="1" type="ORF">B0H15DRAFT_756133</name>
</gene>
<keyword evidence="2" id="KW-1185">Reference proteome</keyword>
<evidence type="ECO:0000313" key="1">
    <source>
        <dbReference type="EMBL" id="KAJ7098746.1"/>
    </source>
</evidence>
<evidence type="ECO:0000313" key="2">
    <source>
        <dbReference type="Proteomes" id="UP001222325"/>
    </source>
</evidence>
<dbReference type="EMBL" id="JARJCN010000008">
    <property type="protein sequence ID" value="KAJ7098746.1"/>
    <property type="molecule type" value="Genomic_DNA"/>
</dbReference>
<proteinExistence type="predicted"/>
<sequence length="153" mass="17078">VTGALISGSFIPSVIHNGQSFHINDLDFYAPYGQGWEVLLYFVQSAGYSSDDLLTNYDALPGLGRIRSARLGDLKINVIESRTQNARDAVLLHHSTIVMGTVCAEKVWLAYPALSHAGQALMTRHTLLIHNDQESRMRAWVVIRKYVSRGFTF</sequence>
<dbReference type="AlphaFoldDB" id="A0AAD6UEX7"/>
<feature type="non-terminal residue" evidence="1">
    <location>
        <position position="153"/>
    </location>
</feature>
<comment type="caution">
    <text evidence="1">The sequence shown here is derived from an EMBL/GenBank/DDBJ whole genome shotgun (WGS) entry which is preliminary data.</text>
</comment>